<gene>
    <name evidence="4" type="ORF">RVY80_01815</name>
</gene>
<dbReference type="CDD" id="cd04301">
    <property type="entry name" value="NAT_SF"/>
    <property type="match status" value="1"/>
</dbReference>
<dbReference type="SUPFAM" id="SSF55729">
    <property type="entry name" value="Acyl-CoA N-acyltransferases (Nat)"/>
    <property type="match status" value="1"/>
</dbReference>
<evidence type="ECO:0000259" key="3">
    <source>
        <dbReference type="PROSITE" id="PS51186"/>
    </source>
</evidence>
<keyword evidence="2 4" id="KW-0012">Acyltransferase</keyword>
<organism evidence="4 5">
    <name type="scientific">Veillonella absiana</name>
    <dbReference type="NCBI Taxonomy" id="3079305"/>
    <lineage>
        <taxon>Bacteria</taxon>
        <taxon>Bacillati</taxon>
        <taxon>Bacillota</taxon>
        <taxon>Negativicutes</taxon>
        <taxon>Veillonellales</taxon>
        <taxon>Veillonellaceae</taxon>
        <taxon>Veillonella</taxon>
    </lineage>
</organism>
<dbReference type="Gene3D" id="3.40.630.30">
    <property type="match status" value="1"/>
</dbReference>
<proteinExistence type="predicted"/>
<dbReference type="PANTHER" id="PTHR43877">
    <property type="entry name" value="AMINOALKYLPHOSPHONATE N-ACETYLTRANSFERASE-RELATED-RELATED"/>
    <property type="match status" value="1"/>
</dbReference>
<dbReference type="EMBL" id="JAWJZB010000002">
    <property type="protein sequence ID" value="MDV5087590.1"/>
    <property type="molecule type" value="Genomic_DNA"/>
</dbReference>
<dbReference type="Proteomes" id="UP001272515">
    <property type="component" value="Unassembled WGS sequence"/>
</dbReference>
<protein>
    <submittedName>
        <fullName evidence="4">GNAT family N-acetyltransferase</fullName>
        <ecNumber evidence="4">2.3.1.-</ecNumber>
    </submittedName>
</protein>
<sequence>MIREEVFMKEQGFQDEFDDIDDIATHILYFVDESPVGTCRFFDGEEPGDAHIGRMAVLKAYRGKNLGAEIMLAAEKAIQEQGYKICSLSAQVQAKGFYEKLGYVQEGEEYLDEHCPHILMRKTF</sequence>
<dbReference type="Pfam" id="PF13673">
    <property type="entry name" value="Acetyltransf_10"/>
    <property type="match status" value="1"/>
</dbReference>
<keyword evidence="5" id="KW-1185">Reference proteome</keyword>
<dbReference type="GO" id="GO:0016746">
    <property type="term" value="F:acyltransferase activity"/>
    <property type="evidence" value="ECO:0007669"/>
    <property type="project" value="UniProtKB-KW"/>
</dbReference>
<evidence type="ECO:0000313" key="5">
    <source>
        <dbReference type="Proteomes" id="UP001272515"/>
    </source>
</evidence>
<reference evidence="4 5" key="1">
    <citation type="submission" date="2023-10" db="EMBL/GenBank/DDBJ databases">
        <title>Veillonella sp. nov., isolated from a pig farm feces dump.</title>
        <authorList>
            <person name="Chang Y.-H."/>
        </authorList>
    </citation>
    <scope>NUCLEOTIDE SEQUENCE [LARGE SCALE GENOMIC DNA]</scope>
    <source>
        <strain evidence="4 5">YH-vei2233</strain>
    </source>
</reference>
<dbReference type="InterPro" id="IPR050832">
    <property type="entry name" value="Bact_Acetyltransf"/>
</dbReference>
<evidence type="ECO:0000313" key="4">
    <source>
        <dbReference type="EMBL" id="MDV5087590.1"/>
    </source>
</evidence>
<feature type="domain" description="N-acetyltransferase" evidence="3">
    <location>
        <begin position="1"/>
        <end position="124"/>
    </location>
</feature>
<comment type="caution">
    <text evidence="4">The sequence shown here is derived from an EMBL/GenBank/DDBJ whole genome shotgun (WGS) entry which is preliminary data.</text>
</comment>
<evidence type="ECO:0000256" key="2">
    <source>
        <dbReference type="ARBA" id="ARBA00023315"/>
    </source>
</evidence>
<dbReference type="PROSITE" id="PS51186">
    <property type="entry name" value="GNAT"/>
    <property type="match status" value="1"/>
</dbReference>
<accession>A0ABU3Z6P7</accession>
<dbReference type="InterPro" id="IPR016181">
    <property type="entry name" value="Acyl_CoA_acyltransferase"/>
</dbReference>
<dbReference type="InterPro" id="IPR000182">
    <property type="entry name" value="GNAT_dom"/>
</dbReference>
<dbReference type="EC" id="2.3.1.-" evidence="4"/>
<dbReference type="RefSeq" id="WP_310746415.1">
    <property type="nucleotide sequence ID" value="NZ_JAWJZA010000005.1"/>
</dbReference>
<evidence type="ECO:0000256" key="1">
    <source>
        <dbReference type="ARBA" id="ARBA00022679"/>
    </source>
</evidence>
<name>A0ABU3Z6P7_9FIRM</name>
<keyword evidence="1 4" id="KW-0808">Transferase</keyword>